<sequence>MATTPIPRSGLLIAAIMVLTFCVWSIPQEPQAQEFRIIPTKNSADDSIMRSLELTYGKSVVLKSNREITRVSEPDPNVLKDPLLIGPNELYLTPAGAGTANLILWQGKEVSTVYEITVKHDLSRLKQRLHELFPEENELRVLSTNESITLSGQVSSASALDQIMALAETYAPEGGIKNQVTVKGIHQVMLEVKVAEVSRQSLDRLGINFDLINDAAEFSIGFLGAASAGSSGSGSFNFWRNGDNVDFNGLFDFLKREGLAKILAEPSLISMSGQTSSFLAGGEIPIPDVDSDGNIGVEFKSYGIELAFTPTVMSKERIAIKVVPVVSELDEASGTVINGAQVPGLKVRRANTTVELGDGQSFAIAGLLSENSEETVSKFPGLGDLPVLGPLFTSKSFTSDETELVIMVTPKLVTPLVAEKQSLPTDFFIHPTDAEFYLGGLLGSLDGEFGHMVVK</sequence>
<dbReference type="RefSeq" id="WP_015751606.1">
    <property type="nucleotide sequence ID" value="NC_013223.1"/>
</dbReference>
<proteinExistence type="inferred from homology"/>
<dbReference type="InterPro" id="IPR004846">
    <property type="entry name" value="T2SS/T3SS_dom"/>
</dbReference>
<reference evidence="5" key="1">
    <citation type="submission" date="2009-09" db="EMBL/GenBank/DDBJ databases">
        <title>The complete chromosome of Desulfohalobium retbaense DSM 5692.</title>
        <authorList>
            <consortium name="US DOE Joint Genome Institute (JGI-PGF)"/>
            <person name="Lucas S."/>
            <person name="Copeland A."/>
            <person name="Lapidus A."/>
            <person name="Glavina del Rio T."/>
            <person name="Dalin E."/>
            <person name="Tice H."/>
            <person name="Bruce D."/>
            <person name="Goodwin L."/>
            <person name="Pitluck S."/>
            <person name="Kyrpides N."/>
            <person name="Mavromatis K."/>
            <person name="Ivanova N."/>
            <person name="Mikhailova N."/>
            <person name="Munk A.C."/>
            <person name="Brettin T."/>
            <person name="Detter J.C."/>
            <person name="Han C."/>
            <person name="Tapia R."/>
            <person name="Larimer F."/>
            <person name="Land M."/>
            <person name="Hauser L."/>
            <person name="Markowitz V."/>
            <person name="Cheng J.-F."/>
            <person name="Hugenholtz P."/>
            <person name="Woyke T."/>
            <person name="Wu D."/>
            <person name="Spring S."/>
            <person name="Klenk H.-P."/>
            <person name="Eisen J.A."/>
        </authorList>
    </citation>
    <scope>NUCLEOTIDE SEQUENCE [LARGE SCALE GENOMIC DNA]</scope>
    <source>
        <strain evidence="5">DSM 5692</strain>
    </source>
</reference>
<gene>
    <name evidence="4" type="ordered locus">Dret_1167</name>
</gene>
<dbReference type="InterPro" id="IPR032789">
    <property type="entry name" value="T2SS-T3SS_pil_N"/>
</dbReference>
<dbReference type="EMBL" id="CP001734">
    <property type="protein sequence ID" value="ACV68455.1"/>
    <property type="molecule type" value="Genomic_DNA"/>
</dbReference>
<evidence type="ECO:0000313" key="5">
    <source>
        <dbReference type="Proteomes" id="UP000001052"/>
    </source>
</evidence>
<dbReference type="InterPro" id="IPR001775">
    <property type="entry name" value="GspD/PilQ"/>
</dbReference>
<accession>C8X1N3</accession>
<dbReference type="InterPro" id="IPR050810">
    <property type="entry name" value="Bact_Secretion_Sys_Channel"/>
</dbReference>
<evidence type="ECO:0000313" key="4">
    <source>
        <dbReference type="EMBL" id="ACV68455.1"/>
    </source>
</evidence>
<dbReference type="KEGG" id="drt:Dret_1167"/>
<dbReference type="GO" id="GO:0015627">
    <property type="term" value="C:type II protein secretion system complex"/>
    <property type="evidence" value="ECO:0007669"/>
    <property type="project" value="TreeGrafter"/>
</dbReference>
<dbReference type="Pfam" id="PF00263">
    <property type="entry name" value="Secretin"/>
    <property type="match status" value="1"/>
</dbReference>
<feature type="domain" description="Type II/III secretion system secretin-like" evidence="2">
    <location>
        <begin position="254"/>
        <end position="413"/>
    </location>
</feature>
<dbReference type="PANTHER" id="PTHR30332">
    <property type="entry name" value="PROBABLE GENERAL SECRETION PATHWAY PROTEIN D"/>
    <property type="match status" value="1"/>
</dbReference>
<name>C8X1N3_DESRD</name>
<evidence type="ECO:0000256" key="1">
    <source>
        <dbReference type="RuleBase" id="RU004003"/>
    </source>
</evidence>
<dbReference type="GO" id="GO:0009306">
    <property type="term" value="P:protein secretion"/>
    <property type="evidence" value="ECO:0007669"/>
    <property type="project" value="InterPro"/>
</dbReference>
<dbReference type="Proteomes" id="UP000001052">
    <property type="component" value="Chromosome"/>
</dbReference>
<organism evidence="4 5">
    <name type="scientific">Desulfohalobium retbaense (strain ATCC 49708 / DSM 5692 / JCM 16813 / HR100)</name>
    <dbReference type="NCBI Taxonomy" id="485915"/>
    <lineage>
        <taxon>Bacteria</taxon>
        <taxon>Pseudomonadati</taxon>
        <taxon>Thermodesulfobacteriota</taxon>
        <taxon>Desulfovibrionia</taxon>
        <taxon>Desulfovibrionales</taxon>
        <taxon>Desulfohalobiaceae</taxon>
        <taxon>Desulfohalobium</taxon>
    </lineage>
</organism>
<dbReference type="Pfam" id="PF13629">
    <property type="entry name" value="T2SS-T3SS_pil_N"/>
    <property type="match status" value="1"/>
</dbReference>
<keyword evidence="5" id="KW-1185">Reference proteome</keyword>
<protein>
    <submittedName>
        <fullName evidence="4">Type II and III secretion system protein</fullName>
    </submittedName>
</protein>
<reference evidence="4 5" key="2">
    <citation type="journal article" date="2010" name="Stand. Genomic Sci.">
        <title>Complete genome sequence of Desulfohalobium retbaense type strain (HR(100)).</title>
        <authorList>
            <person name="Spring S."/>
            <person name="Nolan M."/>
            <person name="Lapidus A."/>
            <person name="Glavina Del Rio T."/>
            <person name="Copeland A."/>
            <person name="Tice H."/>
            <person name="Cheng J.F."/>
            <person name="Lucas S."/>
            <person name="Land M."/>
            <person name="Chen F."/>
            <person name="Bruce D."/>
            <person name="Goodwin L."/>
            <person name="Pitluck S."/>
            <person name="Ivanova N."/>
            <person name="Mavromatis K."/>
            <person name="Mikhailova N."/>
            <person name="Pati A."/>
            <person name="Chen A."/>
            <person name="Palaniappan K."/>
            <person name="Hauser L."/>
            <person name="Chang Y.J."/>
            <person name="Jeffries C.D."/>
            <person name="Munk C."/>
            <person name="Kiss H."/>
            <person name="Chain P."/>
            <person name="Han C."/>
            <person name="Brettin T."/>
            <person name="Detter J.C."/>
            <person name="Schuler E."/>
            <person name="Goker M."/>
            <person name="Rohde M."/>
            <person name="Bristow J."/>
            <person name="Eisen J.A."/>
            <person name="Markowitz V."/>
            <person name="Hugenholtz P."/>
            <person name="Kyrpides N.C."/>
            <person name="Klenk H.P."/>
        </authorList>
    </citation>
    <scope>NUCLEOTIDE SEQUENCE [LARGE SCALE GENOMIC DNA]</scope>
    <source>
        <strain evidence="4 5">DSM 5692</strain>
    </source>
</reference>
<dbReference type="PANTHER" id="PTHR30332:SF17">
    <property type="entry name" value="TYPE IV PILIATION SYSTEM PROTEIN DR_0774-RELATED"/>
    <property type="match status" value="1"/>
</dbReference>
<feature type="domain" description="Pilus formation protein N-terminal" evidence="3">
    <location>
        <begin position="50"/>
        <end position="118"/>
    </location>
</feature>
<dbReference type="HOGENOM" id="CLU_017952_2_0_7"/>
<dbReference type="eggNOG" id="COG4964">
    <property type="taxonomic scope" value="Bacteria"/>
</dbReference>
<comment type="similarity">
    <text evidence="1">Belongs to the bacterial secretin family.</text>
</comment>
<evidence type="ECO:0000259" key="2">
    <source>
        <dbReference type="Pfam" id="PF00263"/>
    </source>
</evidence>
<dbReference type="STRING" id="485915.Dret_1167"/>
<evidence type="ECO:0000259" key="3">
    <source>
        <dbReference type="Pfam" id="PF13629"/>
    </source>
</evidence>
<dbReference type="AlphaFoldDB" id="C8X1N3"/>
<dbReference type="PRINTS" id="PR00811">
    <property type="entry name" value="BCTERIALGSPD"/>
</dbReference>